<dbReference type="Proteomes" id="UP000789706">
    <property type="component" value="Unassembled WGS sequence"/>
</dbReference>
<sequence>YVTRLQSAKELEKYIRYKARQLMPNETLYNRRIEYIHDHYSGELRKKLEKLYKLYYELSQKEEKDEISEIDASEIIK</sequence>
<dbReference type="EMBL" id="CAJVPK010008388">
    <property type="protein sequence ID" value="CAG8660623.1"/>
    <property type="molecule type" value="Genomic_DNA"/>
</dbReference>
<keyword evidence="2" id="KW-1185">Reference proteome</keyword>
<feature type="non-terminal residue" evidence="1">
    <location>
        <position position="77"/>
    </location>
</feature>
<comment type="caution">
    <text evidence="1">The sequence shown here is derived from an EMBL/GenBank/DDBJ whole genome shotgun (WGS) entry which is preliminary data.</text>
</comment>
<evidence type="ECO:0000313" key="1">
    <source>
        <dbReference type="EMBL" id="CAG8660623.1"/>
    </source>
</evidence>
<dbReference type="AlphaFoldDB" id="A0A9N9HB56"/>
<organism evidence="1 2">
    <name type="scientific">Diversispora eburnea</name>
    <dbReference type="NCBI Taxonomy" id="1213867"/>
    <lineage>
        <taxon>Eukaryota</taxon>
        <taxon>Fungi</taxon>
        <taxon>Fungi incertae sedis</taxon>
        <taxon>Mucoromycota</taxon>
        <taxon>Glomeromycotina</taxon>
        <taxon>Glomeromycetes</taxon>
        <taxon>Diversisporales</taxon>
        <taxon>Diversisporaceae</taxon>
        <taxon>Diversispora</taxon>
    </lineage>
</organism>
<proteinExistence type="predicted"/>
<name>A0A9N9HB56_9GLOM</name>
<reference evidence="1" key="1">
    <citation type="submission" date="2021-06" db="EMBL/GenBank/DDBJ databases">
        <authorList>
            <person name="Kallberg Y."/>
            <person name="Tangrot J."/>
            <person name="Rosling A."/>
        </authorList>
    </citation>
    <scope>NUCLEOTIDE SEQUENCE</scope>
    <source>
        <strain evidence="1">AZ414A</strain>
    </source>
</reference>
<dbReference type="OrthoDB" id="2348082at2759"/>
<gene>
    <name evidence="1" type="ORF">DEBURN_LOCUS11746</name>
</gene>
<accession>A0A9N9HB56</accession>
<evidence type="ECO:0000313" key="2">
    <source>
        <dbReference type="Proteomes" id="UP000789706"/>
    </source>
</evidence>
<protein>
    <submittedName>
        <fullName evidence="1">11062_t:CDS:1</fullName>
    </submittedName>
</protein>
<feature type="non-terminal residue" evidence="1">
    <location>
        <position position="1"/>
    </location>
</feature>